<accession>A0ABD3CXT8</accession>
<gene>
    <name evidence="2" type="ORF">CASFOL_021336</name>
</gene>
<dbReference type="AlphaFoldDB" id="A0ABD3CXT8"/>
<name>A0ABD3CXT8_9LAMI</name>
<sequence length="87" mass="8999">MARGLIITLFMLACALEVVHRAEGQAQVGQCLVGCGQKLVSCALSCGTRSGGIRALTCYQSCGTGNTGCVTSCFGTRVRAPPKHKHG</sequence>
<dbReference type="EMBL" id="JAVIJP010000028">
    <property type="protein sequence ID" value="KAL3634282.1"/>
    <property type="molecule type" value="Genomic_DNA"/>
</dbReference>
<feature type="signal peptide" evidence="1">
    <location>
        <begin position="1"/>
        <end position="21"/>
    </location>
</feature>
<proteinExistence type="predicted"/>
<keyword evidence="3" id="KW-1185">Reference proteome</keyword>
<keyword evidence="1" id="KW-0732">Signal</keyword>
<organism evidence="2 3">
    <name type="scientific">Castilleja foliolosa</name>
    <dbReference type="NCBI Taxonomy" id="1961234"/>
    <lineage>
        <taxon>Eukaryota</taxon>
        <taxon>Viridiplantae</taxon>
        <taxon>Streptophyta</taxon>
        <taxon>Embryophyta</taxon>
        <taxon>Tracheophyta</taxon>
        <taxon>Spermatophyta</taxon>
        <taxon>Magnoliopsida</taxon>
        <taxon>eudicotyledons</taxon>
        <taxon>Gunneridae</taxon>
        <taxon>Pentapetalae</taxon>
        <taxon>asterids</taxon>
        <taxon>lamiids</taxon>
        <taxon>Lamiales</taxon>
        <taxon>Orobanchaceae</taxon>
        <taxon>Pedicularideae</taxon>
        <taxon>Castillejinae</taxon>
        <taxon>Castilleja</taxon>
    </lineage>
</organism>
<evidence type="ECO:0000313" key="2">
    <source>
        <dbReference type="EMBL" id="KAL3634282.1"/>
    </source>
</evidence>
<feature type="chain" id="PRO_5044831054" evidence="1">
    <location>
        <begin position="22"/>
        <end position="87"/>
    </location>
</feature>
<protein>
    <submittedName>
        <fullName evidence="2">Uncharacterized protein</fullName>
    </submittedName>
</protein>
<reference evidence="3" key="1">
    <citation type="journal article" date="2024" name="IScience">
        <title>Strigolactones Initiate the Formation of Haustorium-like Structures in Castilleja.</title>
        <authorList>
            <person name="Buerger M."/>
            <person name="Peterson D."/>
            <person name="Chory J."/>
        </authorList>
    </citation>
    <scope>NUCLEOTIDE SEQUENCE [LARGE SCALE GENOMIC DNA]</scope>
</reference>
<comment type="caution">
    <text evidence="2">The sequence shown here is derived from an EMBL/GenBank/DDBJ whole genome shotgun (WGS) entry which is preliminary data.</text>
</comment>
<evidence type="ECO:0000313" key="3">
    <source>
        <dbReference type="Proteomes" id="UP001632038"/>
    </source>
</evidence>
<dbReference type="Proteomes" id="UP001632038">
    <property type="component" value="Unassembled WGS sequence"/>
</dbReference>
<evidence type="ECO:0000256" key="1">
    <source>
        <dbReference type="SAM" id="SignalP"/>
    </source>
</evidence>